<dbReference type="Proteomes" id="UP001217918">
    <property type="component" value="Unassembled WGS sequence"/>
</dbReference>
<organism evidence="2 3">
    <name type="scientific">Phyllachora maydis</name>
    <dbReference type="NCBI Taxonomy" id="1825666"/>
    <lineage>
        <taxon>Eukaryota</taxon>
        <taxon>Fungi</taxon>
        <taxon>Dikarya</taxon>
        <taxon>Ascomycota</taxon>
        <taxon>Pezizomycotina</taxon>
        <taxon>Sordariomycetes</taxon>
        <taxon>Sordariomycetidae</taxon>
        <taxon>Phyllachorales</taxon>
        <taxon>Phyllachoraceae</taxon>
        <taxon>Phyllachora</taxon>
    </lineage>
</organism>
<evidence type="ECO:0000313" key="2">
    <source>
        <dbReference type="EMBL" id="KAK2068080.1"/>
    </source>
</evidence>
<evidence type="ECO:0000256" key="1">
    <source>
        <dbReference type="SAM" id="SignalP"/>
    </source>
</evidence>
<reference evidence="2" key="1">
    <citation type="journal article" date="2023" name="Mol. Plant Microbe Interact.">
        <title>Elucidating the Obligate Nature and Biological Capacity of an Invasive Fungal Corn Pathogen.</title>
        <authorList>
            <person name="MacCready J.S."/>
            <person name="Roggenkamp E.M."/>
            <person name="Gdanetz K."/>
            <person name="Chilvers M.I."/>
        </authorList>
    </citation>
    <scope>NUCLEOTIDE SEQUENCE</scope>
    <source>
        <strain evidence="2">PM02</strain>
    </source>
</reference>
<proteinExistence type="predicted"/>
<keyword evidence="3" id="KW-1185">Reference proteome</keyword>
<dbReference type="AlphaFoldDB" id="A0AAD9I011"/>
<accession>A0AAD9I011</accession>
<feature type="chain" id="PRO_5042224439" evidence="1">
    <location>
        <begin position="20"/>
        <end position="214"/>
    </location>
</feature>
<evidence type="ECO:0000313" key="3">
    <source>
        <dbReference type="Proteomes" id="UP001217918"/>
    </source>
</evidence>
<dbReference type="EMBL" id="JAQQPM010000002">
    <property type="protein sequence ID" value="KAK2068080.1"/>
    <property type="molecule type" value="Genomic_DNA"/>
</dbReference>
<gene>
    <name evidence="2" type="ORF">P8C59_002749</name>
</gene>
<comment type="caution">
    <text evidence="2">The sequence shown here is derived from an EMBL/GenBank/DDBJ whole genome shotgun (WGS) entry which is preliminary data.</text>
</comment>
<feature type="signal peptide" evidence="1">
    <location>
        <begin position="1"/>
        <end position="19"/>
    </location>
</feature>
<sequence length="214" mass="23150">MWLFFLSFLFLATPGSCDGAFFGSGSDATAGDDGVRTFYVLDFDVENLGASFIAFNGTMVAPNVQGAGVYYLWPGLEPPGSQGVYQNVLAGDTTDWTFSTGWCCINPDTEFGDAIKSQNGDPNTFTNIADGNGNWNSLVVNVPSGQQVPNSYPLGDKQFTRASLAIELHQTTWNFGALVWQNLALTATGTTDTSWCDNGPKNDELFTSFNRKDK</sequence>
<keyword evidence="1" id="KW-0732">Signal</keyword>
<name>A0AAD9I011_9PEZI</name>
<protein>
    <submittedName>
        <fullName evidence="2">Uncharacterized protein</fullName>
    </submittedName>
</protein>